<proteinExistence type="predicted"/>
<organism evidence="1 2">
    <name type="scientific">Rhabditophanes sp. KR3021</name>
    <dbReference type="NCBI Taxonomy" id="114890"/>
    <lineage>
        <taxon>Eukaryota</taxon>
        <taxon>Metazoa</taxon>
        <taxon>Ecdysozoa</taxon>
        <taxon>Nematoda</taxon>
        <taxon>Chromadorea</taxon>
        <taxon>Rhabditida</taxon>
        <taxon>Tylenchina</taxon>
        <taxon>Panagrolaimomorpha</taxon>
        <taxon>Strongyloidoidea</taxon>
        <taxon>Alloionematidae</taxon>
        <taxon>Rhabditophanes</taxon>
    </lineage>
</organism>
<accession>A0AC35UCX0</accession>
<evidence type="ECO:0000313" key="1">
    <source>
        <dbReference type="Proteomes" id="UP000095286"/>
    </source>
</evidence>
<dbReference type="Proteomes" id="UP000095286">
    <property type="component" value="Unplaced"/>
</dbReference>
<dbReference type="WBParaSite" id="RSKR_0001019400.1">
    <property type="protein sequence ID" value="RSKR_0001019400.1"/>
    <property type="gene ID" value="RSKR_0001019400"/>
</dbReference>
<reference evidence="2" key="1">
    <citation type="submission" date="2016-11" db="UniProtKB">
        <authorList>
            <consortium name="WormBaseParasite"/>
        </authorList>
    </citation>
    <scope>IDENTIFICATION</scope>
    <source>
        <strain evidence="2">KR3021</strain>
    </source>
</reference>
<name>A0AC35UCX0_9BILA</name>
<protein>
    <submittedName>
        <fullName evidence="2">Uncharacterized protein</fullName>
    </submittedName>
</protein>
<sequence length="81" mass="9405">MAKQFNTLIFIIFLIGIISASPFYEERKELSKVDCPEGVKRCITLSALLRTPSVFPSWKQSFWKKAYSQHVAYRDLFNNGE</sequence>
<evidence type="ECO:0000313" key="2">
    <source>
        <dbReference type="WBParaSite" id="RSKR_0001019400.1"/>
    </source>
</evidence>